<dbReference type="KEGG" id="kne:92181289"/>
<comment type="cofactor">
    <cofactor evidence="1">
        <name>Zn(2+)</name>
        <dbReference type="ChEBI" id="CHEBI:29105"/>
    </cofactor>
</comment>
<protein>
    <recommendedName>
        <fullName evidence="8">Adenosine deaminase domain-containing protein</fullName>
    </recommendedName>
</protein>
<dbReference type="PANTHER" id="PTHR11409:SF42">
    <property type="entry name" value="ADENOSINE DEAMINASE-LIKE PROTEIN"/>
    <property type="match status" value="1"/>
</dbReference>
<dbReference type="AlphaFoldDB" id="A0AAW0YYP2"/>
<comment type="caution">
    <text evidence="9">The sequence shown here is derived from an EMBL/GenBank/DDBJ whole genome shotgun (WGS) entry which is preliminary data.</text>
</comment>
<evidence type="ECO:0000313" key="9">
    <source>
        <dbReference type="EMBL" id="KAK8853327.1"/>
    </source>
</evidence>
<comment type="catalytic activity">
    <reaction evidence="7">
        <text>N(6)-methyl-AMP + H2O + H(+) = IMP + methylamine</text>
        <dbReference type="Rhea" id="RHEA:16001"/>
        <dbReference type="ChEBI" id="CHEBI:15377"/>
        <dbReference type="ChEBI" id="CHEBI:15378"/>
        <dbReference type="ChEBI" id="CHEBI:58053"/>
        <dbReference type="ChEBI" id="CHEBI:59338"/>
        <dbReference type="ChEBI" id="CHEBI:144842"/>
    </reaction>
    <physiologicalReaction direction="left-to-right" evidence="7">
        <dbReference type="Rhea" id="RHEA:16002"/>
    </physiologicalReaction>
</comment>
<dbReference type="InterPro" id="IPR032466">
    <property type="entry name" value="Metal_Hydrolase"/>
</dbReference>
<evidence type="ECO:0000256" key="6">
    <source>
        <dbReference type="ARBA" id="ARBA00023080"/>
    </source>
</evidence>
<dbReference type="GO" id="GO:0004000">
    <property type="term" value="F:adenosine deaminase activity"/>
    <property type="evidence" value="ECO:0007669"/>
    <property type="project" value="TreeGrafter"/>
</dbReference>
<dbReference type="GO" id="GO:0006154">
    <property type="term" value="P:adenosine catabolic process"/>
    <property type="evidence" value="ECO:0007669"/>
    <property type="project" value="TreeGrafter"/>
</dbReference>
<evidence type="ECO:0000256" key="1">
    <source>
        <dbReference type="ARBA" id="ARBA00001947"/>
    </source>
</evidence>
<evidence type="ECO:0000256" key="2">
    <source>
        <dbReference type="ARBA" id="ARBA00006676"/>
    </source>
</evidence>
<dbReference type="RefSeq" id="XP_066802513.1">
    <property type="nucleotide sequence ID" value="XM_066947134.1"/>
</dbReference>
<evidence type="ECO:0000256" key="7">
    <source>
        <dbReference type="ARBA" id="ARBA00048787"/>
    </source>
</evidence>
<comment type="similarity">
    <text evidence="2">Belongs to the metallo-dependent hydrolases superfamily. Adenosine and AMP deaminases family.</text>
</comment>
<proteinExistence type="inferred from homology"/>
<accession>A0AAW0YYP2</accession>
<dbReference type="EMBL" id="JBCAWK010000007">
    <property type="protein sequence ID" value="KAK8853327.1"/>
    <property type="molecule type" value="Genomic_DNA"/>
</dbReference>
<dbReference type="Gene3D" id="3.20.20.140">
    <property type="entry name" value="Metal-dependent hydrolases"/>
    <property type="match status" value="1"/>
</dbReference>
<feature type="domain" description="Adenosine deaminase" evidence="8">
    <location>
        <begin position="54"/>
        <end position="322"/>
    </location>
</feature>
<keyword evidence="3" id="KW-0479">Metal-binding</keyword>
<keyword evidence="10" id="KW-1185">Reference proteome</keyword>
<dbReference type="Proteomes" id="UP001388673">
    <property type="component" value="Unassembled WGS sequence"/>
</dbReference>
<dbReference type="GO" id="GO:0009117">
    <property type="term" value="P:nucleotide metabolic process"/>
    <property type="evidence" value="ECO:0007669"/>
    <property type="project" value="UniProtKB-KW"/>
</dbReference>
<reference evidence="9 10" key="1">
    <citation type="journal article" date="2024" name="bioRxiv">
        <title>Comparative genomics of Cryptococcus and Kwoniella reveals pathogenesis evolution and contrasting karyotype dynamics via intercentromeric recombination or chromosome fusion.</title>
        <authorList>
            <person name="Coelho M.A."/>
            <person name="David-Palma M."/>
            <person name="Shea T."/>
            <person name="Bowers K."/>
            <person name="McGinley-Smith S."/>
            <person name="Mohammad A.W."/>
            <person name="Gnirke A."/>
            <person name="Yurkov A.M."/>
            <person name="Nowrousian M."/>
            <person name="Sun S."/>
            <person name="Cuomo C.A."/>
            <person name="Heitman J."/>
        </authorList>
    </citation>
    <scope>NUCLEOTIDE SEQUENCE [LARGE SCALE GENOMIC DNA]</scope>
    <source>
        <strain evidence="9 10">CBS 13917</strain>
    </source>
</reference>
<dbReference type="PANTHER" id="PTHR11409">
    <property type="entry name" value="ADENOSINE DEAMINASE"/>
    <property type="match status" value="1"/>
</dbReference>
<evidence type="ECO:0000259" key="8">
    <source>
        <dbReference type="Pfam" id="PF00962"/>
    </source>
</evidence>
<evidence type="ECO:0000256" key="5">
    <source>
        <dbReference type="ARBA" id="ARBA00022833"/>
    </source>
</evidence>
<keyword evidence="4" id="KW-0378">Hydrolase</keyword>
<name>A0AAW0YYP2_9TREE</name>
<dbReference type="InterPro" id="IPR006330">
    <property type="entry name" value="Ado/ade_deaminase"/>
</dbReference>
<evidence type="ECO:0000256" key="4">
    <source>
        <dbReference type="ARBA" id="ARBA00022801"/>
    </source>
</evidence>
<dbReference type="InterPro" id="IPR001365">
    <property type="entry name" value="A_deaminase_dom"/>
</dbReference>
<dbReference type="GeneID" id="92181289"/>
<dbReference type="GO" id="GO:0046872">
    <property type="term" value="F:metal ion binding"/>
    <property type="evidence" value="ECO:0007669"/>
    <property type="project" value="UniProtKB-KW"/>
</dbReference>
<evidence type="ECO:0000256" key="3">
    <source>
        <dbReference type="ARBA" id="ARBA00022723"/>
    </source>
</evidence>
<dbReference type="Pfam" id="PF00962">
    <property type="entry name" value="A_deaminase"/>
    <property type="match status" value="1"/>
</dbReference>
<keyword evidence="6" id="KW-0546">Nucleotide metabolism</keyword>
<dbReference type="SUPFAM" id="SSF51556">
    <property type="entry name" value="Metallo-dependent hydrolases"/>
    <property type="match status" value="1"/>
</dbReference>
<evidence type="ECO:0000313" key="10">
    <source>
        <dbReference type="Proteomes" id="UP001388673"/>
    </source>
</evidence>
<keyword evidence="5" id="KW-0862">Zinc</keyword>
<dbReference type="GO" id="GO:0046103">
    <property type="term" value="P:inosine biosynthetic process"/>
    <property type="evidence" value="ECO:0007669"/>
    <property type="project" value="TreeGrafter"/>
</dbReference>
<gene>
    <name evidence="9" type="ORF">IAR55_004031</name>
</gene>
<organism evidence="9 10">
    <name type="scientific">Kwoniella newhampshirensis</name>
    <dbReference type="NCBI Taxonomy" id="1651941"/>
    <lineage>
        <taxon>Eukaryota</taxon>
        <taxon>Fungi</taxon>
        <taxon>Dikarya</taxon>
        <taxon>Basidiomycota</taxon>
        <taxon>Agaricomycotina</taxon>
        <taxon>Tremellomycetes</taxon>
        <taxon>Tremellales</taxon>
        <taxon>Cryptococcaceae</taxon>
        <taxon>Kwoniella</taxon>
    </lineage>
</organism>
<sequence length="332" mass="37017">MLPDLSFCKTLPKVECLQEIWESRRDKEPNFSLEAPNIVLASDKVGQSVETYLYSLVNTLDAIRYATRSVLSAFADDGVVYLELRTTPRNLSGDDGDVILFERIISAIVSVIEDWNGDHAERMRAGLLLSIDRAKHSPVQATEIVDLAGRFRHEGRPVLGLDLCGDPNSPSDIAIFRSAFKLASERRLPFTIHFAEVPNSSTERELAEILSWNPSRLGHVIHVPLEMRQQILSSDIGLELCLSCNVLAGMLPGERQGFVDHHFGWWWKAKGRISLGTDDVGVFASPSSEEHMLAAQHFGLSRQDLVRLSRTALTIAFGDTSAAQHTLEYHAW</sequence>